<keyword evidence="3" id="KW-1185">Reference proteome</keyword>
<evidence type="ECO:0000313" key="2">
    <source>
        <dbReference type="EMBL" id="KAK5920405.1"/>
    </source>
</evidence>
<reference evidence="2 3" key="1">
    <citation type="journal article" date="2023" name="Mol. Biol. Evol.">
        <title>Genomics of Secondarily Temperate Adaptation in the Only Non-Antarctic Icefish.</title>
        <authorList>
            <person name="Rivera-Colon A.G."/>
            <person name="Rayamajhi N."/>
            <person name="Minhas B.F."/>
            <person name="Madrigal G."/>
            <person name="Bilyk K.T."/>
            <person name="Yoon V."/>
            <person name="Hune M."/>
            <person name="Gregory S."/>
            <person name="Cheng C.H.C."/>
            <person name="Catchen J.M."/>
        </authorList>
    </citation>
    <scope>NUCLEOTIDE SEQUENCE [LARGE SCALE GENOMIC DNA]</scope>
    <source>
        <tissue evidence="2">White muscle</tissue>
    </source>
</reference>
<sequence length="71" mass="7891">MPELVPCRRAFGSVASSDRASGSTPWRHRAKHEGMETVTRSDSSGIHPEQSRVHLKYRLKNRAIALSCCSP</sequence>
<feature type="compositionally biased region" description="Polar residues" evidence="1">
    <location>
        <begin position="15"/>
        <end position="24"/>
    </location>
</feature>
<dbReference type="Proteomes" id="UP001331515">
    <property type="component" value="Unassembled WGS sequence"/>
</dbReference>
<dbReference type="AlphaFoldDB" id="A0AAN8DDW8"/>
<organism evidence="2 3">
    <name type="scientific">Champsocephalus gunnari</name>
    <name type="common">Mackerel icefish</name>
    <dbReference type="NCBI Taxonomy" id="52237"/>
    <lineage>
        <taxon>Eukaryota</taxon>
        <taxon>Metazoa</taxon>
        <taxon>Chordata</taxon>
        <taxon>Craniata</taxon>
        <taxon>Vertebrata</taxon>
        <taxon>Euteleostomi</taxon>
        <taxon>Actinopterygii</taxon>
        <taxon>Neopterygii</taxon>
        <taxon>Teleostei</taxon>
        <taxon>Neoteleostei</taxon>
        <taxon>Acanthomorphata</taxon>
        <taxon>Eupercaria</taxon>
        <taxon>Perciformes</taxon>
        <taxon>Notothenioidei</taxon>
        <taxon>Channichthyidae</taxon>
        <taxon>Champsocephalus</taxon>
    </lineage>
</organism>
<accession>A0AAN8DDW8</accession>
<protein>
    <submittedName>
        <fullName evidence="2">Uncharacterized protein</fullName>
    </submittedName>
</protein>
<proteinExistence type="predicted"/>
<gene>
    <name evidence="2" type="ORF">CgunFtcFv8_024218</name>
</gene>
<dbReference type="EMBL" id="JAURVH010001523">
    <property type="protein sequence ID" value="KAK5920405.1"/>
    <property type="molecule type" value="Genomic_DNA"/>
</dbReference>
<evidence type="ECO:0000256" key="1">
    <source>
        <dbReference type="SAM" id="MobiDB-lite"/>
    </source>
</evidence>
<evidence type="ECO:0000313" key="3">
    <source>
        <dbReference type="Proteomes" id="UP001331515"/>
    </source>
</evidence>
<comment type="caution">
    <text evidence="2">The sequence shown here is derived from an EMBL/GenBank/DDBJ whole genome shotgun (WGS) entry which is preliminary data.</text>
</comment>
<name>A0AAN8DDW8_CHAGU</name>
<feature type="region of interest" description="Disordered" evidence="1">
    <location>
        <begin position="15"/>
        <end position="49"/>
    </location>
</feature>